<dbReference type="SUPFAM" id="SSF54626">
    <property type="entry name" value="Chalcone isomerase"/>
    <property type="match status" value="1"/>
</dbReference>
<dbReference type="InterPro" id="IPR016087">
    <property type="entry name" value="Chalcone_isomerase"/>
</dbReference>
<dbReference type="RefSeq" id="WP_121854385.1">
    <property type="nucleotide sequence ID" value="NZ_CP037952.1"/>
</dbReference>
<accession>A0A3A6TJZ7</accession>
<dbReference type="GO" id="GO:0016872">
    <property type="term" value="F:intramolecular lyase activity"/>
    <property type="evidence" value="ECO:0007669"/>
    <property type="project" value="InterPro"/>
</dbReference>
<name>A0A3A6TJZ7_9GAMM</name>
<feature type="domain" description="Chalcone isomerase" evidence="1">
    <location>
        <begin position="22"/>
        <end position="185"/>
    </location>
</feature>
<reference evidence="2 3" key="1">
    <citation type="submission" date="2018-09" db="EMBL/GenBank/DDBJ databases">
        <title>Phylogeny of the Shewanellaceae, and recommendation for two new genera, Pseudoshewanella and Parashewanella.</title>
        <authorList>
            <person name="Wang G."/>
        </authorList>
    </citation>
    <scope>NUCLEOTIDE SEQUENCE [LARGE SCALE GENOMIC DNA]</scope>
    <source>
        <strain evidence="2 3">KCTC 22492</strain>
    </source>
</reference>
<dbReference type="InterPro" id="IPR036298">
    <property type="entry name" value="Chalcone_isomerase_sf"/>
</dbReference>
<dbReference type="AlphaFoldDB" id="A0A3A6TJZ7"/>
<evidence type="ECO:0000313" key="3">
    <source>
        <dbReference type="Proteomes" id="UP000273022"/>
    </source>
</evidence>
<evidence type="ECO:0000259" key="1">
    <source>
        <dbReference type="Pfam" id="PF16036"/>
    </source>
</evidence>
<dbReference type="Gene3D" id="3.50.70.10">
    <property type="match status" value="1"/>
</dbReference>
<dbReference type="Proteomes" id="UP000273022">
    <property type="component" value="Unassembled WGS sequence"/>
</dbReference>
<keyword evidence="2" id="KW-0413">Isomerase</keyword>
<gene>
    <name evidence="2" type="ORF">D5R81_14665</name>
</gene>
<dbReference type="OrthoDB" id="270742at2"/>
<comment type="caution">
    <text evidence="2">The sequence shown here is derived from an EMBL/GenBank/DDBJ whole genome shotgun (WGS) entry which is preliminary data.</text>
</comment>
<dbReference type="InterPro" id="IPR016088">
    <property type="entry name" value="Chalcone_isomerase_3-sand"/>
</dbReference>
<evidence type="ECO:0000313" key="2">
    <source>
        <dbReference type="EMBL" id="RJY10451.1"/>
    </source>
</evidence>
<proteinExistence type="predicted"/>
<organism evidence="2 3">
    <name type="scientific">Parashewanella spongiae</name>
    <dbReference type="NCBI Taxonomy" id="342950"/>
    <lineage>
        <taxon>Bacteria</taxon>
        <taxon>Pseudomonadati</taxon>
        <taxon>Pseudomonadota</taxon>
        <taxon>Gammaproteobacteria</taxon>
        <taxon>Alteromonadales</taxon>
        <taxon>Shewanellaceae</taxon>
        <taxon>Parashewanella</taxon>
    </lineage>
</organism>
<dbReference type="Pfam" id="PF16036">
    <property type="entry name" value="Chalcone_3"/>
    <property type="match status" value="1"/>
</dbReference>
<sequence>MKLFVKVLFTATLLISNVTLSKTISDVEIADRLSVGNQNLVLNGAGVRSKLFFDLYVGSLYLPKKTSDFQKAMDSRFALIRLNITSGLITPEKMQNAVIEGFEAATHNQLAPLQTQIDEFIDLFESGIKEGDQFTFFAQKDIGITAFKNDVKISEIKGEAFRHALFAIWLGDKPAQKSLKKKMLGK</sequence>
<protein>
    <submittedName>
        <fullName evidence="2">Chalcone isomerase</fullName>
    </submittedName>
</protein>
<keyword evidence="3" id="KW-1185">Reference proteome</keyword>
<dbReference type="EMBL" id="QYYH01000104">
    <property type="protein sequence ID" value="RJY10451.1"/>
    <property type="molecule type" value="Genomic_DNA"/>
</dbReference>